<accession>R0LR06</accession>
<feature type="compositionally biased region" description="Basic residues" evidence="1">
    <location>
        <begin position="232"/>
        <end position="248"/>
    </location>
</feature>
<feature type="region of interest" description="Disordered" evidence="1">
    <location>
        <begin position="550"/>
        <end position="587"/>
    </location>
</feature>
<proteinExistence type="predicted"/>
<evidence type="ECO:0000256" key="1">
    <source>
        <dbReference type="SAM" id="MobiDB-lite"/>
    </source>
</evidence>
<protein>
    <submittedName>
        <fullName evidence="2">Uncharacterized protein</fullName>
    </submittedName>
</protein>
<name>R0LR06_ANAPL</name>
<gene>
    <name evidence="2" type="ORF">Anapl_00185</name>
</gene>
<evidence type="ECO:0000313" key="3">
    <source>
        <dbReference type="Proteomes" id="UP000296049"/>
    </source>
</evidence>
<feature type="region of interest" description="Disordered" evidence="1">
    <location>
        <begin position="17"/>
        <end position="54"/>
    </location>
</feature>
<dbReference type="EMBL" id="KB742808">
    <property type="protein sequence ID" value="EOB04175.1"/>
    <property type="molecule type" value="Genomic_DNA"/>
</dbReference>
<sequence>MATLTKLQGGRLLPCAANRRKPGKQVAATQDSDNFRDRGPTTSPPLDFRASSNASNHLPYPPAIRATPPALLNVISNGNTWESYMQNRKNSLSICRDHLATIPAASKDLRSSTMISRHCACSMEEMFGTSSCLTAAACLHFGPSAAAARALPHSFPGPGLCRAGDCEPFHTSSSTEQVSGSLHTLTCSLLDASLTSREERKQAATHRLELMSSRALTQLTGAKSQTDSLKGMKYRKKPKDRARKRKRKKVNIISYRKVSDINHFKKVKPSSMFKEQQANHHVHIFTRKAGTRITAFFLNAAANSRALRKVGTDKRCSQLKTAFRQGTSNPRGAKQAKDFSPKFCQFITAQKDHCSGNDSKPMSVRELQITQIPLCNPSQPATPRANETDPSSLQYRQLVQQFSCSQTGAEMSEEGAEQTSRSKQEIVQTSLKPEQQQCTCPVPLDTEVVTKSSMWEKRIPLTWLLWGTSYPSVAILDGCEECPHRTTAMPETTSRSLTAKELKKSEVRVTAIERTDMHYTYETLQKHDEPQLSRFQVAKHLHIDNPVLMARPAPPPRHTTSHHLPEDTTSDTASTQLGTHTPPLCGSCQNGDWARAGHGHTGDNLCESPVLLGMELNQYTAQSPGGGQMLPNHKHGASKPKSPPQAPADTSTVSPVGTAPPGTPHASPPAAAATKAPAVHKMLHLDKVPKNPQCLQVNTYNACRCQLILSPLHGPVPPPKVTGSHREQCAENSHQVGAPIKPLAGVKPSAPRLPQNCGQKPLEHCALLFTTTLPSAPDQQPAPGRASARAAPRVLLPVLGAQPADVLPATGQTEVRAPLGVRVQCRACEDTATATVALIPVTELPPVSAGTHPSQLGALTCCETQTVAAGALNGFAKHPKSRDPSMQTVRILSTFAG</sequence>
<dbReference type="Proteomes" id="UP000296049">
    <property type="component" value="Unassembled WGS sequence"/>
</dbReference>
<evidence type="ECO:0000313" key="2">
    <source>
        <dbReference type="EMBL" id="EOB04175.1"/>
    </source>
</evidence>
<feature type="region of interest" description="Disordered" evidence="1">
    <location>
        <begin position="620"/>
        <end position="675"/>
    </location>
</feature>
<feature type="region of interest" description="Disordered" evidence="1">
    <location>
        <begin position="222"/>
        <end position="248"/>
    </location>
</feature>
<feature type="compositionally biased region" description="Polar residues" evidence="1">
    <location>
        <begin position="570"/>
        <end position="579"/>
    </location>
</feature>
<dbReference type="AlphaFoldDB" id="R0LR06"/>
<reference evidence="3" key="1">
    <citation type="journal article" date="2013" name="Nat. Genet.">
        <title>The duck genome and transcriptome provide insight into an avian influenza virus reservoir species.</title>
        <authorList>
            <person name="Huang Y."/>
            <person name="Li Y."/>
            <person name="Burt D.W."/>
            <person name="Chen H."/>
            <person name="Zhang Y."/>
            <person name="Qian W."/>
            <person name="Kim H."/>
            <person name="Gan S."/>
            <person name="Zhao Y."/>
            <person name="Li J."/>
            <person name="Yi K."/>
            <person name="Feng H."/>
            <person name="Zhu P."/>
            <person name="Li B."/>
            <person name="Liu Q."/>
            <person name="Fairley S."/>
            <person name="Magor K.E."/>
            <person name="Du Z."/>
            <person name="Hu X."/>
            <person name="Goodman L."/>
            <person name="Tafer H."/>
            <person name="Vignal A."/>
            <person name="Lee T."/>
            <person name="Kim K.W."/>
            <person name="Sheng Z."/>
            <person name="An Y."/>
            <person name="Searle S."/>
            <person name="Herrero J."/>
            <person name="Groenen M.A."/>
            <person name="Crooijmans R.P."/>
            <person name="Faraut T."/>
            <person name="Cai Q."/>
            <person name="Webster R.G."/>
            <person name="Aldridge J.R."/>
            <person name="Warren W.C."/>
            <person name="Bartschat S."/>
            <person name="Kehr S."/>
            <person name="Marz M."/>
            <person name="Stadler P.F."/>
            <person name="Smith J."/>
            <person name="Kraus R.H."/>
            <person name="Zhao Y."/>
            <person name="Ren L."/>
            <person name="Fei J."/>
            <person name="Morisson M."/>
            <person name="Kaiser P."/>
            <person name="Griffin D.K."/>
            <person name="Rao M."/>
            <person name="Pitel F."/>
            <person name="Wang J."/>
            <person name="Li N."/>
        </authorList>
    </citation>
    <scope>NUCLEOTIDE SEQUENCE [LARGE SCALE GENOMIC DNA]</scope>
</reference>
<keyword evidence="3" id="KW-1185">Reference proteome</keyword>
<organism evidence="2 3">
    <name type="scientific">Anas platyrhynchos</name>
    <name type="common">Mallard</name>
    <name type="synonym">Anas boschas</name>
    <dbReference type="NCBI Taxonomy" id="8839"/>
    <lineage>
        <taxon>Eukaryota</taxon>
        <taxon>Metazoa</taxon>
        <taxon>Chordata</taxon>
        <taxon>Craniata</taxon>
        <taxon>Vertebrata</taxon>
        <taxon>Euteleostomi</taxon>
        <taxon>Archelosauria</taxon>
        <taxon>Archosauria</taxon>
        <taxon>Dinosauria</taxon>
        <taxon>Saurischia</taxon>
        <taxon>Theropoda</taxon>
        <taxon>Coelurosauria</taxon>
        <taxon>Aves</taxon>
        <taxon>Neognathae</taxon>
        <taxon>Galloanserae</taxon>
        <taxon>Anseriformes</taxon>
        <taxon>Anatidae</taxon>
        <taxon>Anatinae</taxon>
        <taxon>Anas</taxon>
    </lineage>
</organism>